<feature type="region of interest" description="Disordered" evidence="1">
    <location>
        <begin position="241"/>
        <end position="264"/>
    </location>
</feature>
<dbReference type="EMBL" id="CAJVRM010000002">
    <property type="protein sequence ID" value="CAG8970801.1"/>
    <property type="molecule type" value="Genomic_DNA"/>
</dbReference>
<reference evidence="3" key="1">
    <citation type="submission" date="2021-07" db="EMBL/GenBank/DDBJ databases">
        <authorList>
            <person name="Durling M."/>
        </authorList>
    </citation>
    <scope>NUCLEOTIDE SEQUENCE</scope>
</reference>
<sequence>MPPPPKPNVGSPITASSSSRGGDRSVRLLHDLTSRAWTNHRILSKATDELKPTCAQILAIIGALHVIEDHREKGEISAENKKTLVEIGIWLNGLFGDLEAELDDLKQGNSQDGFSPIVEKELDPNDQLNAFIALIRRDRQYKIWNALEEIHGNDSPETQTSVASDWTFLELQMHGLSKDILQEEFFFINMWFKDRKEDRENEPQAPPAPPPDEDLPDYVPGSAKAVVDVKVQDLEESTQFLSLEDSSEGPAAPKADPPPYTFDGAGGEDVIDDAEFTSYIQKAIGIEENIRTFRSQNKPEEKSDPLAWLPKEHRDAYRGRKDIFTMMESDSFTVMAYETAPRCKEAVERLTSLFRTSFKHKSTEPGLKVISEAMEALKVISAALEKFTLLENQTSGHTLLSSVERFSDIDQLEFEISTLETVNPGLEWPSREFSLVQKSYYQLLTYIMGFLEALAINFPGRTYITRPRDSLERSWAESMMPSRVAWIEKQLTGWSEVDEALFACRDWHRLRPNIQRDALEVLKRWAESEEVLTGNDKKDMIEFTVVAAANLPKSSFRIPKCIAKVVYYGPNRVGGSARVTEFKTEVSQKTNNPIWNKTFKVQLVPQSRFIDVEIHDRMAGADNMIARTRCNFSLIPGVEANFLQKSLLYDFDDDIELPMKEVAGKGKGTDPALLRLHVKWNGRYRRLEELGLPMVAPGKMFRKGSTEIPLSLEERTALALKSPVS</sequence>
<dbReference type="PROSITE" id="PS50004">
    <property type="entry name" value="C2"/>
    <property type="match status" value="1"/>
</dbReference>
<organism evidence="3 4">
    <name type="scientific">Hymenoscyphus albidus</name>
    <dbReference type="NCBI Taxonomy" id="595503"/>
    <lineage>
        <taxon>Eukaryota</taxon>
        <taxon>Fungi</taxon>
        <taxon>Dikarya</taxon>
        <taxon>Ascomycota</taxon>
        <taxon>Pezizomycotina</taxon>
        <taxon>Leotiomycetes</taxon>
        <taxon>Helotiales</taxon>
        <taxon>Helotiaceae</taxon>
        <taxon>Hymenoscyphus</taxon>
    </lineage>
</organism>
<comment type="caution">
    <text evidence="3">The sequence shown here is derived from an EMBL/GenBank/DDBJ whole genome shotgun (WGS) entry which is preliminary data.</text>
</comment>
<dbReference type="SUPFAM" id="SSF49562">
    <property type="entry name" value="C2 domain (Calcium/lipid-binding domain, CaLB)"/>
    <property type="match status" value="1"/>
</dbReference>
<dbReference type="Gene3D" id="2.60.40.150">
    <property type="entry name" value="C2 domain"/>
    <property type="match status" value="1"/>
</dbReference>
<keyword evidence="4" id="KW-1185">Reference proteome</keyword>
<evidence type="ECO:0000313" key="4">
    <source>
        <dbReference type="Proteomes" id="UP000701801"/>
    </source>
</evidence>
<feature type="region of interest" description="Disordered" evidence="1">
    <location>
        <begin position="1"/>
        <end position="23"/>
    </location>
</feature>
<evidence type="ECO:0000256" key="1">
    <source>
        <dbReference type="SAM" id="MobiDB-lite"/>
    </source>
</evidence>
<dbReference type="Proteomes" id="UP000701801">
    <property type="component" value="Unassembled WGS sequence"/>
</dbReference>
<dbReference type="SMART" id="SM00239">
    <property type="entry name" value="C2"/>
    <property type="match status" value="1"/>
</dbReference>
<evidence type="ECO:0000313" key="3">
    <source>
        <dbReference type="EMBL" id="CAG8970801.1"/>
    </source>
</evidence>
<feature type="region of interest" description="Disordered" evidence="1">
    <location>
        <begin position="197"/>
        <end position="220"/>
    </location>
</feature>
<protein>
    <recommendedName>
        <fullName evidence="2">C2 domain-containing protein</fullName>
    </recommendedName>
</protein>
<dbReference type="CDD" id="cd00030">
    <property type="entry name" value="C2"/>
    <property type="match status" value="1"/>
</dbReference>
<dbReference type="InterPro" id="IPR035892">
    <property type="entry name" value="C2_domain_sf"/>
</dbReference>
<evidence type="ECO:0000259" key="2">
    <source>
        <dbReference type="PROSITE" id="PS50004"/>
    </source>
</evidence>
<gene>
    <name evidence="3" type="ORF">HYALB_00001588</name>
</gene>
<accession>A0A9N9Q2B0</accession>
<dbReference type="InterPro" id="IPR000008">
    <property type="entry name" value="C2_dom"/>
</dbReference>
<dbReference type="AlphaFoldDB" id="A0A9N9Q2B0"/>
<feature type="domain" description="C2" evidence="2">
    <location>
        <begin position="524"/>
        <end position="647"/>
    </location>
</feature>
<proteinExistence type="predicted"/>
<name>A0A9N9Q2B0_9HELO</name>
<dbReference type="OrthoDB" id="3470276at2759"/>
<dbReference type="Pfam" id="PF00168">
    <property type="entry name" value="C2"/>
    <property type="match status" value="1"/>
</dbReference>